<dbReference type="OrthoDB" id="2679023at2759"/>
<proteinExistence type="predicted"/>
<gene>
    <name evidence="1" type="ORF">SERLA73DRAFT_73273</name>
</gene>
<accession>F8PXP9</accession>
<name>F8PXP9_SERL3</name>
<dbReference type="AlphaFoldDB" id="F8PXP9"/>
<evidence type="ECO:0000313" key="1">
    <source>
        <dbReference type="EMBL" id="EGN98662.1"/>
    </source>
</evidence>
<organism evidence="2">
    <name type="scientific">Serpula lacrymans var. lacrymans (strain S7.3)</name>
    <name type="common">Dry rot fungus</name>
    <dbReference type="NCBI Taxonomy" id="936435"/>
    <lineage>
        <taxon>Eukaryota</taxon>
        <taxon>Fungi</taxon>
        <taxon>Dikarya</taxon>
        <taxon>Basidiomycota</taxon>
        <taxon>Agaricomycotina</taxon>
        <taxon>Agaricomycetes</taxon>
        <taxon>Agaricomycetidae</taxon>
        <taxon>Boletales</taxon>
        <taxon>Coniophorineae</taxon>
        <taxon>Serpulaceae</taxon>
        <taxon>Serpula</taxon>
    </lineage>
</organism>
<dbReference type="EMBL" id="GL945480">
    <property type="protein sequence ID" value="EGN98662.1"/>
    <property type="molecule type" value="Genomic_DNA"/>
</dbReference>
<dbReference type="Proteomes" id="UP000008063">
    <property type="component" value="Unassembled WGS sequence"/>
</dbReference>
<sequence length="172" mass="19880">MSANQVQKSLDAVSSKPVRKPFHCYNWTLTTDNKTNVESLQEIQAWVMDNVPTEILEAAPMIKTVLPKDLRQKNCKKYQYLSRKYCERHNKEVDVLEEGLKDEGDVCKALSKPVRDSQAESLSLHHHLETITYLDQKLKQCIQKHPLLQYQDSKYNAAFIINAMSDDKDDPD</sequence>
<dbReference type="HOGENOM" id="CLU_132805_0_0_1"/>
<protein>
    <submittedName>
        <fullName evidence="1">Uncharacterized protein</fullName>
    </submittedName>
</protein>
<dbReference type="InParanoid" id="F8PXP9"/>
<evidence type="ECO:0000313" key="2">
    <source>
        <dbReference type="Proteomes" id="UP000008063"/>
    </source>
</evidence>
<reference evidence="2" key="1">
    <citation type="journal article" date="2011" name="Science">
        <title>The plant cell wall-decomposing machinery underlies the functional diversity of forest fungi.</title>
        <authorList>
            <person name="Eastwood D.C."/>
            <person name="Floudas D."/>
            <person name="Binder M."/>
            <person name="Majcherczyk A."/>
            <person name="Schneider P."/>
            <person name="Aerts A."/>
            <person name="Asiegbu F.O."/>
            <person name="Baker S.E."/>
            <person name="Barry K."/>
            <person name="Bendiksby M."/>
            <person name="Blumentritt M."/>
            <person name="Coutinho P.M."/>
            <person name="Cullen D."/>
            <person name="de Vries R.P."/>
            <person name="Gathman A."/>
            <person name="Goodell B."/>
            <person name="Henrissat B."/>
            <person name="Ihrmark K."/>
            <person name="Kauserud H."/>
            <person name="Kohler A."/>
            <person name="LaButti K."/>
            <person name="Lapidus A."/>
            <person name="Lavin J.L."/>
            <person name="Lee Y.-H."/>
            <person name="Lindquist E."/>
            <person name="Lilly W."/>
            <person name="Lucas S."/>
            <person name="Morin E."/>
            <person name="Murat C."/>
            <person name="Oguiza J.A."/>
            <person name="Park J."/>
            <person name="Pisabarro A.G."/>
            <person name="Riley R."/>
            <person name="Rosling A."/>
            <person name="Salamov A."/>
            <person name="Schmidt O."/>
            <person name="Schmutz J."/>
            <person name="Skrede I."/>
            <person name="Stenlid J."/>
            <person name="Wiebenga A."/>
            <person name="Xie X."/>
            <person name="Kuees U."/>
            <person name="Hibbett D.S."/>
            <person name="Hoffmeister D."/>
            <person name="Hoegberg N."/>
            <person name="Martin F."/>
            <person name="Grigoriev I.V."/>
            <person name="Watkinson S.C."/>
        </authorList>
    </citation>
    <scope>NUCLEOTIDE SEQUENCE [LARGE SCALE GENOMIC DNA]</scope>
    <source>
        <strain evidence="2">strain S7.3</strain>
    </source>
</reference>
<keyword evidence="2" id="KW-1185">Reference proteome</keyword>